<dbReference type="RefSeq" id="WP_190473310.1">
    <property type="nucleotide sequence ID" value="NZ_JACJPW010000114.1"/>
</dbReference>
<reference evidence="1" key="1">
    <citation type="journal article" date="2015" name="ISME J.">
        <title>Draft Genome Sequence of Streptomyces incarnatus NRRL8089, which Produces the Nucleoside Antibiotic Sinefungin.</title>
        <authorList>
            <person name="Oshima K."/>
            <person name="Hattori M."/>
            <person name="Shimizu H."/>
            <person name="Fukuda K."/>
            <person name="Nemoto M."/>
            <person name="Inagaki K."/>
            <person name="Tamura T."/>
        </authorList>
    </citation>
    <scope>NUCLEOTIDE SEQUENCE</scope>
    <source>
        <strain evidence="1">FACHB-1375</strain>
    </source>
</reference>
<keyword evidence="2" id="KW-1185">Reference proteome</keyword>
<name>A0A926VK30_9CYAN</name>
<proteinExistence type="predicted"/>
<comment type="caution">
    <text evidence="1">The sequence shown here is derived from an EMBL/GenBank/DDBJ whole genome shotgun (WGS) entry which is preliminary data.</text>
</comment>
<gene>
    <name evidence="1" type="ORF">H6G03_30030</name>
</gene>
<sequence>MWAYFLAAIERLMGWDGRTLYCGLIDISKNSCGVGILPAFNILLEEMFDDWSETNNFCDNFIVNYISFNILKVVKISLYPDTQQQQSRLASFWFLPLATPLPGQPND</sequence>
<dbReference type="EMBL" id="JACJPW010000114">
    <property type="protein sequence ID" value="MBD2185265.1"/>
    <property type="molecule type" value="Genomic_DNA"/>
</dbReference>
<evidence type="ECO:0000313" key="2">
    <source>
        <dbReference type="Proteomes" id="UP000641646"/>
    </source>
</evidence>
<protein>
    <submittedName>
        <fullName evidence="1">Uncharacterized protein</fullName>
    </submittedName>
</protein>
<organism evidence="1 2">
    <name type="scientific">Aerosakkonema funiforme FACHB-1375</name>
    <dbReference type="NCBI Taxonomy" id="2949571"/>
    <lineage>
        <taxon>Bacteria</taxon>
        <taxon>Bacillati</taxon>
        <taxon>Cyanobacteriota</taxon>
        <taxon>Cyanophyceae</taxon>
        <taxon>Oscillatoriophycideae</taxon>
        <taxon>Aerosakkonematales</taxon>
        <taxon>Aerosakkonemataceae</taxon>
        <taxon>Aerosakkonema</taxon>
    </lineage>
</organism>
<evidence type="ECO:0000313" key="1">
    <source>
        <dbReference type="EMBL" id="MBD2185265.1"/>
    </source>
</evidence>
<dbReference type="Proteomes" id="UP000641646">
    <property type="component" value="Unassembled WGS sequence"/>
</dbReference>
<accession>A0A926VK30</accession>
<reference evidence="1" key="2">
    <citation type="submission" date="2020-08" db="EMBL/GenBank/DDBJ databases">
        <authorList>
            <person name="Chen M."/>
            <person name="Teng W."/>
            <person name="Zhao L."/>
            <person name="Hu C."/>
            <person name="Zhou Y."/>
            <person name="Han B."/>
            <person name="Song L."/>
            <person name="Shu W."/>
        </authorList>
    </citation>
    <scope>NUCLEOTIDE SEQUENCE</scope>
    <source>
        <strain evidence="1">FACHB-1375</strain>
    </source>
</reference>
<dbReference type="AlphaFoldDB" id="A0A926VK30"/>